<dbReference type="Proteomes" id="UP000266634">
    <property type="component" value="Unassembled WGS sequence"/>
</dbReference>
<dbReference type="Proteomes" id="UP000032604">
    <property type="component" value="Chromosome"/>
</dbReference>
<dbReference type="RefSeq" id="WP_045526588.1">
    <property type="nucleotide sequence ID" value="NZ_CP011043.1"/>
</dbReference>
<sequence length="122" mass="13293">MTRHFSQFLFAPYGDGEGLRAVEADASDEQLLGAEACDGDADDATREREADATDPSVWSPLTVVEWPLTHRPFDDDDEPEIADGHFAPADEDPDGEAQEEAAAHAARAALLAEVYCWPHRAI</sequence>
<protein>
    <submittedName>
        <fullName evidence="2">Uncharacterized protein</fullName>
    </submittedName>
</protein>
<evidence type="ECO:0000256" key="1">
    <source>
        <dbReference type="SAM" id="MobiDB-lite"/>
    </source>
</evidence>
<dbReference type="EMBL" id="CP011043">
    <property type="protein sequence ID" value="AJW78124.1"/>
    <property type="molecule type" value="Genomic_DNA"/>
</dbReference>
<dbReference type="AlphaFoldDB" id="A0A0D5CFR3"/>
<evidence type="ECO:0000313" key="4">
    <source>
        <dbReference type="Proteomes" id="UP000032604"/>
    </source>
</evidence>
<accession>A0A0D5CFR3</accession>
<evidence type="ECO:0000313" key="3">
    <source>
        <dbReference type="EMBL" id="RIJ33357.1"/>
    </source>
</evidence>
<dbReference type="OrthoDB" id="5123769at2"/>
<dbReference type="KEGG" id="cmh:VO01_02390"/>
<proteinExistence type="predicted"/>
<feature type="region of interest" description="Disordered" evidence="1">
    <location>
        <begin position="69"/>
        <end position="97"/>
    </location>
</feature>
<dbReference type="HOGENOM" id="CLU_2104668_0_0_11"/>
<name>A0A0D5CFR3_9MICO</name>
<evidence type="ECO:0000313" key="5">
    <source>
        <dbReference type="Proteomes" id="UP000266634"/>
    </source>
</evidence>
<reference evidence="2 4" key="1">
    <citation type="journal article" date="2015" name="Genome Announc.">
        <title>Complete Genome Sequence of Clavibacter michiganensis subsp. insidiosus R1-1 Using PacBio Single-Molecule Real-Time Technology.</title>
        <authorList>
            <person name="Lu Y."/>
            <person name="Samac D.A."/>
            <person name="Glazebrook J."/>
            <person name="Ishimaru C.A."/>
        </authorList>
    </citation>
    <scope>NUCLEOTIDE SEQUENCE [LARGE SCALE GENOMIC DNA]</scope>
    <source>
        <strain evidence="2 4">R1-1</strain>
    </source>
</reference>
<dbReference type="PATRIC" id="fig|33014.5.peg.501"/>
<gene>
    <name evidence="3" type="ORF">DZF93_09495</name>
    <name evidence="2" type="ORF">VO01_02390</name>
</gene>
<reference evidence="3 5" key="2">
    <citation type="submission" date="2018-08" db="EMBL/GenBank/DDBJ databases">
        <title>Genome Sequence of Clavibacter michiganensis Subspecies type strains, and the Atypical Peach-Colored Strains Isolated from Tomato.</title>
        <authorList>
            <person name="Osdaghi E."/>
            <person name="Portier P."/>
            <person name="Briand M."/>
            <person name="Jacques M.-A."/>
        </authorList>
    </citation>
    <scope>NUCLEOTIDE SEQUENCE [LARGE SCALE GENOMIC DNA]</scope>
    <source>
        <strain evidence="3 5">CFBP 6488</strain>
    </source>
</reference>
<dbReference type="EMBL" id="QWEA01000347">
    <property type="protein sequence ID" value="RIJ33357.1"/>
    <property type="molecule type" value="Genomic_DNA"/>
</dbReference>
<evidence type="ECO:0000313" key="2">
    <source>
        <dbReference type="EMBL" id="AJW78124.1"/>
    </source>
</evidence>
<organism evidence="2 4">
    <name type="scientific">Clavibacter michiganensis subsp. insidiosus</name>
    <dbReference type="NCBI Taxonomy" id="33014"/>
    <lineage>
        <taxon>Bacteria</taxon>
        <taxon>Bacillati</taxon>
        <taxon>Actinomycetota</taxon>
        <taxon>Actinomycetes</taxon>
        <taxon>Micrococcales</taxon>
        <taxon>Microbacteriaceae</taxon>
        <taxon>Clavibacter</taxon>
    </lineage>
</organism>